<reference evidence="8" key="1">
    <citation type="submission" date="2017-09" db="EMBL/GenBank/DDBJ databases">
        <title>Depth-based differentiation of microbial function through sediment-hosted aquifers and enrichment of novel symbionts in the deep terrestrial subsurface.</title>
        <authorList>
            <person name="Probst A.J."/>
            <person name="Ladd B."/>
            <person name="Jarett J.K."/>
            <person name="Geller-Mcgrath D.E."/>
            <person name="Sieber C.M.K."/>
            <person name="Emerson J.B."/>
            <person name="Anantharaman K."/>
            <person name="Thomas B.C."/>
            <person name="Malmstrom R."/>
            <person name="Stieglmeier M."/>
            <person name="Klingl A."/>
            <person name="Woyke T."/>
            <person name="Ryan C.M."/>
            <person name="Banfield J.F."/>
        </authorList>
    </citation>
    <scope>NUCLEOTIDE SEQUENCE [LARGE SCALE GENOMIC DNA]</scope>
</reference>
<comment type="caution">
    <text evidence="7">The sequence shown here is derived from an EMBL/GenBank/DDBJ whole genome shotgun (WGS) entry which is preliminary data.</text>
</comment>
<evidence type="ECO:0000256" key="5">
    <source>
        <dbReference type="PROSITE-ProRule" id="PRU01203"/>
    </source>
</evidence>
<comment type="similarity">
    <text evidence="5">Belongs to the Rho family.</text>
</comment>
<dbReference type="AlphaFoldDB" id="A0A2H0WZB4"/>
<evidence type="ECO:0000256" key="3">
    <source>
        <dbReference type="ARBA" id="ARBA00023015"/>
    </source>
</evidence>
<evidence type="ECO:0000259" key="6">
    <source>
        <dbReference type="PROSITE" id="PS51856"/>
    </source>
</evidence>
<dbReference type="Pfam" id="PF07497">
    <property type="entry name" value="Rho_RNA_bind"/>
    <property type="match status" value="1"/>
</dbReference>
<dbReference type="GO" id="GO:0006353">
    <property type="term" value="P:DNA-templated transcription termination"/>
    <property type="evidence" value="ECO:0007669"/>
    <property type="project" value="InterPro"/>
</dbReference>
<feature type="domain" description="Rho RNA-BD" evidence="6">
    <location>
        <begin position="47"/>
        <end position="119"/>
    </location>
</feature>
<dbReference type="PROSITE" id="PS51856">
    <property type="entry name" value="RHO_RNA_BD"/>
    <property type="match status" value="1"/>
</dbReference>
<keyword evidence="2" id="KW-0547">Nucleotide-binding</keyword>
<keyword evidence="2" id="KW-0347">Helicase</keyword>
<dbReference type="SUPFAM" id="SSF50249">
    <property type="entry name" value="Nucleic acid-binding proteins"/>
    <property type="match status" value="1"/>
</dbReference>
<dbReference type="EMBL" id="PEYY01000073">
    <property type="protein sequence ID" value="PIS18000.1"/>
    <property type="molecule type" value="Genomic_DNA"/>
</dbReference>
<organism evidence="7 8">
    <name type="scientific">Candidatus Collierbacteria bacterium CG09_land_8_20_14_0_10_46_12</name>
    <dbReference type="NCBI Taxonomy" id="1974533"/>
    <lineage>
        <taxon>Bacteria</taxon>
        <taxon>Candidatus Collieribacteriota</taxon>
    </lineage>
</organism>
<evidence type="ECO:0000256" key="1">
    <source>
        <dbReference type="ARBA" id="ARBA00022801"/>
    </source>
</evidence>
<dbReference type="InterPro" id="IPR027417">
    <property type="entry name" value="P-loop_NTPase"/>
</dbReference>
<dbReference type="GO" id="GO:0005524">
    <property type="term" value="F:ATP binding"/>
    <property type="evidence" value="ECO:0007669"/>
    <property type="project" value="InterPro"/>
</dbReference>
<evidence type="ECO:0000313" key="7">
    <source>
        <dbReference type="EMBL" id="PIS18000.1"/>
    </source>
</evidence>
<protein>
    <recommendedName>
        <fullName evidence="6">Rho RNA-BD domain-containing protein</fullName>
    </recommendedName>
</protein>
<evidence type="ECO:0000313" key="8">
    <source>
        <dbReference type="Proteomes" id="UP000229574"/>
    </source>
</evidence>
<name>A0A2H0WZB4_9BACT</name>
<keyword evidence="1" id="KW-0378">Hydrolase</keyword>
<dbReference type="InterPro" id="IPR012340">
    <property type="entry name" value="NA-bd_OB-fold"/>
</dbReference>
<dbReference type="InterPro" id="IPR000194">
    <property type="entry name" value="ATPase_F1/V1/A1_a/bsu_nucl-bd"/>
</dbReference>
<dbReference type="Pfam" id="PF00006">
    <property type="entry name" value="ATP-synt_ab"/>
    <property type="match status" value="1"/>
</dbReference>
<dbReference type="Gene3D" id="2.40.50.140">
    <property type="entry name" value="Nucleic acid-binding proteins"/>
    <property type="match status" value="1"/>
</dbReference>
<proteinExistence type="inferred from homology"/>
<evidence type="ECO:0000256" key="4">
    <source>
        <dbReference type="ARBA" id="ARBA00023163"/>
    </source>
</evidence>
<dbReference type="GO" id="GO:0016787">
    <property type="term" value="F:hydrolase activity"/>
    <property type="evidence" value="ECO:0007669"/>
    <property type="project" value="UniProtKB-KW"/>
</dbReference>
<gene>
    <name evidence="7" type="ORF">COT54_01670</name>
</gene>
<dbReference type="InterPro" id="IPR011113">
    <property type="entry name" value="Rho_RNA-bd"/>
</dbReference>
<dbReference type="Proteomes" id="UP000229574">
    <property type="component" value="Unassembled WGS sequence"/>
</dbReference>
<dbReference type="PANTHER" id="PTHR46425">
    <property type="entry name" value="TRANSCRIPTION TERMINATION FACTOR RHO"/>
    <property type="match status" value="1"/>
</dbReference>
<evidence type="ECO:0000256" key="2">
    <source>
        <dbReference type="ARBA" id="ARBA00022806"/>
    </source>
</evidence>
<dbReference type="GO" id="GO:0004386">
    <property type="term" value="F:helicase activity"/>
    <property type="evidence" value="ECO:0007669"/>
    <property type="project" value="UniProtKB-KW"/>
</dbReference>
<accession>A0A2H0WZB4</accession>
<sequence length="294" mass="32234">MPVAKVSKKAEEVIVEARPSFNRPTNTYVSKRPTYNSYGGGSNGADIEPISGYLDDSNDGHAVIRPQFHPTERDAYMSSMVVRRLGLRSGDYIEGTARKPKDNERYWALVTVNKVNGKPPAEAHGRIKFHNLTPIYPIQKITLEMGALPLSNRVIDLVAPIGRGQRGMIVAPPKAGKTTIMKDMVTGIAKNYPEIHLMTVLIGERPEEVTDIRRHLEKVTESSATAGECAASNFDEPAEDQTRVAEIALERAKRLVELGMDVVILLDSVTRLARAYNLAIPTSGRTLSGGFDPA</sequence>
<dbReference type="GO" id="GO:0008186">
    <property type="term" value="F:ATP-dependent activity, acting on RNA"/>
    <property type="evidence" value="ECO:0007669"/>
    <property type="project" value="InterPro"/>
</dbReference>
<feature type="non-terminal residue" evidence="7">
    <location>
        <position position="294"/>
    </location>
</feature>
<keyword evidence="5" id="KW-0694">RNA-binding</keyword>
<dbReference type="InterPro" id="IPR004665">
    <property type="entry name" value="Term_rho"/>
</dbReference>
<dbReference type="GO" id="GO:0003723">
    <property type="term" value="F:RNA binding"/>
    <property type="evidence" value="ECO:0007669"/>
    <property type="project" value="UniProtKB-UniRule"/>
</dbReference>
<dbReference type="SUPFAM" id="SSF52540">
    <property type="entry name" value="P-loop containing nucleoside triphosphate hydrolases"/>
    <property type="match status" value="1"/>
</dbReference>
<keyword evidence="2" id="KW-0067">ATP-binding</keyword>
<keyword evidence="3" id="KW-0805">Transcription regulation</keyword>
<dbReference type="PANTHER" id="PTHR46425:SF1">
    <property type="entry name" value="TRANSCRIPTION TERMINATION FACTOR RHO"/>
    <property type="match status" value="1"/>
</dbReference>
<keyword evidence="4" id="KW-0804">Transcription</keyword>
<dbReference type="Gene3D" id="3.40.50.300">
    <property type="entry name" value="P-loop containing nucleotide triphosphate hydrolases"/>
    <property type="match status" value="1"/>
</dbReference>